<reference evidence="2 3" key="1">
    <citation type="submission" date="2020-11" db="EMBL/GenBank/DDBJ databases">
        <title>Carbohydrate-dependent, anaerobic sulfur respiration: A novel catabolism in halophilic archaea.</title>
        <authorList>
            <person name="Sorokin D.Y."/>
            <person name="Messina E."/>
            <person name="Smedile F."/>
            <person name="La Cono V."/>
            <person name="Hallsworth J.E."/>
            <person name="Yakimov M.M."/>
        </authorList>
    </citation>
    <scope>NUCLEOTIDE SEQUENCE [LARGE SCALE GENOMIC DNA]</scope>
    <source>
        <strain evidence="2 3">HSR-Est</strain>
    </source>
</reference>
<dbReference type="InterPro" id="IPR058328">
    <property type="entry name" value="DUF8015"/>
</dbReference>
<keyword evidence="1" id="KW-0812">Transmembrane</keyword>
<keyword evidence="3" id="KW-1185">Reference proteome</keyword>
<keyword evidence="1" id="KW-0472">Membrane</keyword>
<proteinExistence type="predicted"/>
<dbReference type="AlphaFoldDB" id="A0A897NXP9"/>
<evidence type="ECO:0000256" key="1">
    <source>
        <dbReference type="SAM" id="Phobius"/>
    </source>
</evidence>
<evidence type="ECO:0000313" key="2">
    <source>
        <dbReference type="EMBL" id="QSG15523.1"/>
    </source>
</evidence>
<feature type="transmembrane region" description="Helical" evidence="1">
    <location>
        <begin position="12"/>
        <end position="33"/>
    </location>
</feature>
<dbReference type="Pfam" id="PF26047">
    <property type="entry name" value="DUF8015"/>
    <property type="match status" value="1"/>
</dbReference>
<name>A0A897NXP9_9EURY</name>
<protein>
    <submittedName>
        <fullName evidence="2">Uncharacterized protein</fullName>
    </submittedName>
</protein>
<accession>A0A897NXP9</accession>
<gene>
    <name evidence="2" type="ORF">HSEST_2005</name>
</gene>
<dbReference type="EMBL" id="CP064791">
    <property type="protein sequence ID" value="QSG15523.1"/>
    <property type="molecule type" value="Genomic_DNA"/>
</dbReference>
<organism evidence="2 3">
    <name type="scientific">Halapricum desulfuricans</name>
    <dbReference type="NCBI Taxonomy" id="2841257"/>
    <lineage>
        <taxon>Archaea</taxon>
        <taxon>Methanobacteriati</taxon>
        <taxon>Methanobacteriota</taxon>
        <taxon>Stenosarchaea group</taxon>
        <taxon>Halobacteria</taxon>
        <taxon>Halobacteriales</taxon>
        <taxon>Haloarculaceae</taxon>
        <taxon>Halapricum</taxon>
    </lineage>
</organism>
<keyword evidence="1" id="KW-1133">Transmembrane helix</keyword>
<dbReference type="Proteomes" id="UP000663292">
    <property type="component" value="Chromosome"/>
</dbReference>
<evidence type="ECO:0000313" key="3">
    <source>
        <dbReference type="Proteomes" id="UP000663292"/>
    </source>
</evidence>
<sequence length="64" mass="6274">MELYGSNVTDLALADWLLALIPAPLVAGLAVGVLSSLSLAAAVGAGSVPATGLVGYALFYSGPQ</sequence>
<feature type="transmembrane region" description="Helical" evidence="1">
    <location>
        <begin position="39"/>
        <end position="59"/>
    </location>
</feature>